<dbReference type="InterPro" id="IPR032675">
    <property type="entry name" value="LRR_dom_sf"/>
</dbReference>
<dbReference type="InterPro" id="IPR057135">
    <property type="entry name" value="At4g27190-like_LRR"/>
</dbReference>
<dbReference type="PRINTS" id="PR00364">
    <property type="entry name" value="DISEASERSIST"/>
</dbReference>
<feature type="domain" description="R13L1/DRL21-like LRR repeat region" evidence="11">
    <location>
        <begin position="385"/>
        <end position="510"/>
    </location>
</feature>
<keyword evidence="4" id="KW-0547">Nucleotide-binding</keyword>
<keyword evidence="6" id="KW-0067">ATP-binding</keyword>
<dbReference type="InterPro" id="IPR036388">
    <property type="entry name" value="WH-like_DNA-bd_sf"/>
</dbReference>
<organism evidence="12 13">
    <name type="scientific">Paspalum notatum var. saurae</name>
    <dbReference type="NCBI Taxonomy" id="547442"/>
    <lineage>
        <taxon>Eukaryota</taxon>
        <taxon>Viridiplantae</taxon>
        <taxon>Streptophyta</taxon>
        <taxon>Embryophyta</taxon>
        <taxon>Tracheophyta</taxon>
        <taxon>Spermatophyta</taxon>
        <taxon>Magnoliopsida</taxon>
        <taxon>Liliopsida</taxon>
        <taxon>Poales</taxon>
        <taxon>Poaceae</taxon>
        <taxon>PACMAD clade</taxon>
        <taxon>Panicoideae</taxon>
        <taxon>Andropogonodae</taxon>
        <taxon>Paspaleae</taxon>
        <taxon>Paspalinae</taxon>
        <taxon>Paspalum</taxon>
    </lineage>
</organism>
<feature type="domain" description="Disease resistance protein winged helix" evidence="10">
    <location>
        <begin position="347"/>
        <end position="380"/>
    </location>
</feature>
<keyword evidence="3" id="KW-0677">Repeat</keyword>
<dbReference type="Gene3D" id="3.40.50.300">
    <property type="entry name" value="P-loop containing nucleotide triphosphate hydrolases"/>
    <property type="match status" value="2"/>
</dbReference>
<reference evidence="12 13" key="1">
    <citation type="submission" date="2024-02" db="EMBL/GenBank/DDBJ databases">
        <title>High-quality chromosome-scale genome assembly of Pensacola bahiagrass (Paspalum notatum Flugge var. saurae).</title>
        <authorList>
            <person name="Vega J.M."/>
            <person name="Podio M."/>
            <person name="Orjuela J."/>
            <person name="Siena L.A."/>
            <person name="Pessino S.C."/>
            <person name="Combes M.C."/>
            <person name="Mariac C."/>
            <person name="Albertini E."/>
            <person name="Pupilli F."/>
            <person name="Ortiz J.P.A."/>
            <person name="Leblanc O."/>
        </authorList>
    </citation>
    <scope>NUCLEOTIDE SEQUENCE [LARGE SCALE GENOMIC DNA]</scope>
    <source>
        <strain evidence="12">R1</strain>
        <tissue evidence="12">Leaf</tissue>
    </source>
</reference>
<sequence length="744" mass="84580">MAESLLLPVVRGVVGKAADALVQRVARMCGVDDDRRKLERHLVYVQSLLADAEVKAETNGAVRAWIKALKTAAYQADDVLDNFKDLKNVLDKIDELVAEMRKFDLVVRAEAPLRLQVILHRQTHSVLDESMVIFGRDDNKDDVVKILLDQQDQDNVQVLPIIRMGGLGKTTLAKMVFNDSRKVIGRKRYLLILDDVWNEEQQKWEDSLMPLLCSSVGGLGSLIVVTSRSHQVAEIMGTLPHHELACLSKYDSWELFSKRAFSNGGPMQTELVTIGKHIVNKCKGVPLSLKTMGGLMSSMHQVQEWETIAVSNIGDTVRGKNEILSILKLSYGHLSPEMKQCFAFCAIYPKDYDMEKDKLIQLWIANGFIHEDGIMDLEKKDGCGIDELRDLRQLSRKLELYNLRNVKSGSKANLHEKRINELLLDWDHERSDIHRNDVANERQVLESLVPPSELELLVIRGYRGLAISQWMRDPQMFRCLRKLEIYDCPMCIRPMDMPLGCWPSLVRLELGLLVNLAICLEEQQGQSQTPLANLSYMMVNGEDAFVSIFDLPKLRLSLGAGMACLENLEIWNGGNIVRWRAEELQYLRRLQSLSISRFKRLERISFEGIFSLPLLETLRINFCDSLREIQELPTSLERVEIENCERLVALPSNIGNLARLRVLCLGDCGRMEALPNGTDGLTSLEKLEIWSCPRIEEFPPGLLRRLPHLKKLTVRGSTDGLKRRRSEGGEYFDLLSSIPSKCIW</sequence>
<dbReference type="InterPro" id="IPR056789">
    <property type="entry name" value="LRR_R13L1-DRL21"/>
</dbReference>
<gene>
    <name evidence="12" type="ORF">U9M48_037968</name>
</gene>
<dbReference type="GO" id="GO:0005524">
    <property type="term" value="F:ATP binding"/>
    <property type="evidence" value="ECO:0007669"/>
    <property type="project" value="UniProtKB-KW"/>
</dbReference>
<dbReference type="GO" id="GO:0051707">
    <property type="term" value="P:response to other organism"/>
    <property type="evidence" value="ECO:0007669"/>
    <property type="project" value="UniProtKB-ARBA"/>
</dbReference>
<evidence type="ECO:0000256" key="6">
    <source>
        <dbReference type="ARBA" id="ARBA00022840"/>
    </source>
</evidence>
<feature type="domain" description="NB-ARC" evidence="7">
    <location>
        <begin position="182"/>
        <end position="263"/>
    </location>
</feature>
<dbReference type="Gene3D" id="1.10.8.430">
    <property type="entry name" value="Helical domain of apoptotic protease-activating factors"/>
    <property type="match status" value="1"/>
</dbReference>
<dbReference type="GO" id="GO:0043531">
    <property type="term" value="F:ADP binding"/>
    <property type="evidence" value="ECO:0007669"/>
    <property type="project" value="InterPro"/>
</dbReference>
<accession>A0AAQ3UH43</accession>
<dbReference type="PANTHER" id="PTHR36766:SF55">
    <property type="entry name" value="OS11G0492900 PROTEIN"/>
    <property type="match status" value="1"/>
</dbReference>
<evidence type="ECO:0000256" key="1">
    <source>
        <dbReference type="ARBA" id="ARBA00008894"/>
    </source>
</evidence>
<keyword evidence="2" id="KW-0433">Leucine-rich repeat</keyword>
<dbReference type="InterPro" id="IPR042197">
    <property type="entry name" value="Apaf_helical"/>
</dbReference>
<evidence type="ECO:0000259" key="10">
    <source>
        <dbReference type="Pfam" id="PF23559"/>
    </source>
</evidence>
<keyword evidence="5" id="KW-0611">Plant defense</keyword>
<evidence type="ECO:0000313" key="13">
    <source>
        <dbReference type="Proteomes" id="UP001341281"/>
    </source>
</evidence>
<dbReference type="Gene3D" id="1.20.5.4130">
    <property type="match status" value="1"/>
</dbReference>
<feature type="domain" description="Disease resistance N-terminal" evidence="8">
    <location>
        <begin position="9"/>
        <end position="84"/>
    </location>
</feature>
<dbReference type="Pfam" id="PF23559">
    <property type="entry name" value="WHD_DRP"/>
    <property type="match status" value="1"/>
</dbReference>
<dbReference type="Pfam" id="PF25019">
    <property type="entry name" value="LRR_R13L1-DRL21"/>
    <property type="match status" value="1"/>
</dbReference>
<evidence type="ECO:0000259" key="11">
    <source>
        <dbReference type="Pfam" id="PF25019"/>
    </source>
</evidence>
<dbReference type="Gene3D" id="3.80.10.10">
    <property type="entry name" value="Ribonuclease Inhibitor"/>
    <property type="match status" value="1"/>
</dbReference>
<dbReference type="InterPro" id="IPR002182">
    <property type="entry name" value="NB-ARC"/>
</dbReference>
<keyword evidence="13" id="KW-1185">Reference proteome</keyword>
<dbReference type="InterPro" id="IPR027417">
    <property type="entry name" value="P-loop_NTPase"/>
</dbReference>
<dbReference type="Pfam" id="PF23247">
    <property type="entry name" value="LRR_RPS2"/>
    <property type="match status" value="1"/>
</dbReference>
<dbReference type="InterPro" id="IPR041118">
    <property type="entry name" value="Rx_N"/>
</dbReference>
<dbReference type="GO" id="GO:0006952">
    <property type="term" value="P:defense response"/>
    <property type="evidence" value="ECO:0007669"/>
    <property type="project" value="UniProtKB-KW"/>
</dbReference>
<dbReference type="PANTHER" id="PTHR36766">
    <property type="entry name" value="PLANT BROAD-SPECTRUM MILDEW RESISTANCE PROTEIN RPW8"/>
    <property type="match status" value="1"/>
</dbReference>
<dbReference type="EMBL" id="CP144753">
    <property type="protein sequence ID" value="WVZ91846.1"/>
    <property type="molecule type" value="Genomic_DNA"/>
</dbReference>
<evidence type="ECO:0000313" key="12">
    <source>
        <dbReference type="EMBL" id="WVZ91846.1"/>
    </source>
</evidence>
<feature type="domain" description="Disease resistance protein At4g27190-like leucine-rich repeats" evidence="9">
    <location>
        <begin position="585"/>
        <end position="715"/>
    </location>
</feature>
<comment type="similarity">
    <text evidence="1">Belongs to the disease resistance NB-LRR family.</text>
</comment>
<dbReference type="Gene3D" id="1.10.10.10">
    <property type="entry name" value="Winged helix-like DNA-binding domain superfamily/Winged helix DNA-binding domain"/>
    <property type="match status" value="1"/>
</dbReference>
<dbReference type="SUPFAM" id="SSF52540">
    <property type="entry name" value="P-loop containing nucleoside triphosphate hydrolases"/>
    <property type="match status" value="1"/>
</dbReference>
<proteinExistence type="inferred from homology"/>
<evidence type="ECO:0000256" key="2">
    <source>
        <dbReference type="ARBA" id="ARBA00022614"/>
    </source>
</evidence>
<dbReference type="AlphaFoldDB" id="A0AAQ3UH43"/>
<dbReference type="SUPFAM" id="SSF52058">
    <property type="entry name" value="L domain-like"/>
    <property type="match status" value="1"/>
</dbReference>
<evidence type="ECO:0000256" key="4">
    <source>
        <dbReference type="ARBA" id="ARBA00022741"/>
    </source>
</evidence>
<evidence type="ECO:0000259" key="8">
    <source>
        <dbReference type="Pfam" id="PF18052"/>
    </source>
</evidence>
<dbReference type="SUPFAM" id="SSF52047">
    <property type="entry name" value="RNI-like"/>
    <property type="match status" value="1"/>
</dbReference>
<evidence type="ECO:0000256" key="5">
    <source>
        <dbReference type="ARBA" id="ARBA00022821"/>
    </source>
</evidence>
<evidence type="ECO:0000256" key="3">
    <source>
        <dbReference type="ARBA" id="ARBA00022737"/>
    </source>
</evidence>
<evidence type="ECO:0000259" key="7">
    <source>
        <dbReference type="Pfam" id="PF00931"/>
    </source>
</evidence>
<evidence type="ECO:0000259" key="9">
    <source>
        <dbReference type="Pfam" id="PF23247"/>
    </source>
</evidence>
<protein>
    <submittedName>
        <fullName evidence="12">Uncharacterized protein</fullName>
    </submittedName>
</protein>
<dbReference type="Proteomes" id="UP001341281">
    <property type="component" value="Chromosome 09"/>
</dbReference>
<dbReference type="Pfam" id="PF00931">
    <property type="entry name" value="NB-ARC"/>
    <property type="match status" value="1"/>
</dbReference>
<dbReference type="Pfam" id="PF18052">
    <property type="entry name" value="Rx_N"/>
    <property type="match status" value="1"/>
</dbReference>
<dbReference type="InterPro" id="IPR058922">
    <property type="entry name" value="WHD_DRP"/>
</dbReference>
<name>A0AAQ3UH43_PASNO</name>